<dbReference type="InterPro" id="IPR011639">
    <property type="entry name" value="MethylTrfase_TaqI-like_dom"/>
</dbReference>
<dbReference type="EMBL" id="SSNZ01000001">
    <property type="protein sequence ID" value="THF52979.1"/>
    <property type="molecule type" value="Genomic_DNA"/>
</dbReference>
<dbReference type="Pfam" id="PF07669">
    <property type="entry name" value="Eco57I"/>
    <property type="match status" value="1"/>
</dbReference>
<dbReference type="GO" id="GO:0032259">
    <property type="term" value="P:methylation"/>
    <property type="evidence" value="ECO:0007669"/>
    <property type="project" value="UniProtKB-KW"/>
</dbReference>
<dbReference type="PROSITE" id="PS51194">
    <property type="entry name" value="HELICASE_CTER"/>
    <property type="match status" value="1"/>
</dbReference>
<keyword evidence="1" id="KW-0175">Coiled coil</keyword>
<feature type="domain" description="Helicase ATP-binding" evidence="2">
    <location>
        <begin position="956"/>
        <end position="1211"/>
    </location>
</feature>
<dbReference type="Gene3D" id="3.40.50.300">
    <property type="entry name" value="P-loop containing nucleotide triphosphate hydrolases"/>
    <property type="match status" value="2"/>
</dbReference>
<proteinExistence type="predicted"/>
<dbReference type="InterPro" id="IPR014001">
    <property type="entry name" value="Helicase_ATP-bd"/>
</dbReference>
<evidence type="ECO:0000313" key="4">
    <source>
        <dbReference type="EMBL" id="THF52979.1"/>
    </source>
</evidence>
<feature type="coiled-coil region" evidence="1">
    <location>
        <begin position="1762"/>
        <end position="1789"/>
    </location>
</feature>
<accession>A0A4S4A3G7</accession>
<dbReference type="Gene3D" id="3.40.50.150">
    <property type="entry name" value="Vaccinia Virus protein VP39"/>
    <property type="match status" value="1"/>
</dbReference>
<protein>
    <submittedName>
        <fullName evidence="4">DNA methylase</fullName>
    </submittedName>
</protein>
<dbReference type="SUPFAM" id="SSF52540">
    <property type="entry name" value="P-loop containing nucleoside triphosphate hydrolases"/>
    <property type="match status" value="2"/>
</dbReference>
<dbReference type="OrthoDB" id="9815272at2"/>
<dbReference type="SMART" id="SM00487">
    <property type="entry name" value="DEXDc"/>
    <property type="match status" value="1"/>
</dbReference>
<feature type="domain" description="Helicase C-terminal" evidence="3">
    <location>
        <begin position="1356"/>
        <end position="1529"/>
    </location>
</feature>
<dbReference type="InterPro" id="IPR001650">
    <property type="entry name" value="Helicase_C-like"/>
</dbReference>
<evidence type="ECO:0000259" key="2">
    <source>
        <dbReference type="PROSITE" id="PS51192"/>
    </source>
</evidence>
<dbReference type="PANTHER" id="PTHR41313:SF1">
    <property type="entry name" value="DNA METHYLASE ADENINE-SPECIFIC DOMAIN-CONTAINING PROTEIN"/>
    <property type="match status" value="1"/>
</dbReference>
<dbReference type="GO" id="GO:0009007">
    <property type="term" value="F:site-specific DNA-methyltransferase (adenine-specific) activity"/>
    <property type="evidence" value="ECO:0007669"/>
    <property type="project" value="UniProtKB-EC"/>
</dbReference>
<organism evidence="4 5">
    <name type="scientific">Flavobacterium supellecticarium</name>
    <dbReference type="NCBI Taxonomy" id="2565924"/>
    <lineage>
        <taxon>Bacteria</taxon>
        <taxon>Pseudomonadati</taxon>
        <taxon>Bacteroidota</taxon>
        <taxon>Flavobacteriia</taxon>
        <taxon>Flavobacteriales</taxon>
        <taxon>Flavobacteriaceae</taxon>
        <taxon>Flavobacterium</taxon>
    </lineage>
</organism>
<comment type="caution">
    <text evidence="4">The sequence shown here is derived from an EMBL/GenBank/DDBJ whole genome shotgun (WGS) entry which is preliminary data.</text>
</comment>
<evidence type="ECO:0000256" key="1">
    <source>
        <dbReference type="SAM" id="Coils"/>
    </source>
</evidence>
<dbReference type="InterPro" id="IPR052933">
    <property type="entry name" value="DNA_Protect_Modify"/>
</dbReference>
<dbReference type="PRINTS" id="PR00507">
    <property type="entry name" value="N12N6MTFRASE"/>
</dbReference>
<dbReference type="InterPro" id="IPR027417">
    <property type="entry name" value="P-loop_NTPase"/>
</dbReference>
<gene>
    <name evidence="4" type="ORF">E6C50_01870</name>
</gene>
<dbReference type="PANTHER" id="PTHR41313">
    <property type="entry name" value="ADENINE-SPECIFIC METHYLTRANSFERASE"/>
    <property type="match status" value="1"/>
</dbReference>
<dbReference type="PROSITE" id="PS51192">
    <property type="entry name" value="HELICASE_ATP_BIND_1"/>
    <property type="match status" value="1"/>
</dbReference>
<keyword evidence="4" id="KW-0489">Methyltransferase</keyword>
<name>A0A4S4A3G7_9FLAO</name>
<sequence>MAYNVGQKLADNINAIRIALSWDGATSLSDGELQLLRKYAGFGGIKVILYPPTNVEEWRSLGATDSDLKHFDSICDLHQLLLNSLDSLVYKQTVSSLKESTLTAFYTPEVVPRTLFEILKNYDVPIQRLYEPSAGSGVFIEEAIRAYPDMQHITAVEKDLLTGRILSAINHHNLIKTDTHIIGLEETSNDENGSYDLVVSNIPFGNFLVYDPEFKDKELTGRIHNYFFAKGLNKLKEGGVMAYITTDAFLNSPSNAQIRRYLFDRADFVSLAVMPDNLMKDSGNTQAPSHLLIVQKNSQKEGLAMHEQELIASEKVKGLLGDYYQNTYISEHIDRIVIGDEVVDGLNQYGKPSKSIWLTGGDINMIASPLKEILKSGFEHNYTKKAVEVPSVQVDISDVGKLNLTYLAMPENAQSNFSGQIGLFDSVEYLDRAAAYLSEKDLKIVDKQSARIITTIRTTDKPSHECIVAIAAKGIKNNQYRYKLYSNLKEVDYLSSDWLKAKDFGSEIGRASNFLSGYAHTFTYEGDPSLENRFSLLLQKATHFYRLQPFYKDGTLVLNNGEVGLLEQVDIDHDRALFKNLDLTRNLSLYKHYITLRDSYITLSEQEKYNPEEASDLRDKLNNSYESFVEKYGQLNRLANKKLILEDRAFGLTVLSSLERREAEQFVKADVLTKSAKKIKEALRTDDPIVALSHSLNDLGRVDIAFISSAMGVSPNEAVELLGDRILLNPDGDTWETADLYLSGNVVEKMVKAEAAIDRSAGNLQYQRSYDAIVAIQPERIPFELLDFNMGERWIPQKYYSRFGTEFFDSDTKVRYFPSLDSFKVSVSHNIKVDREYAIVNDRGSKVYGYTLFEHALENTAPFFTYEVEKDGKKIRVPDNELIQLAHQKIEVMRNGFVSWMMALPEVDKREIEKLYNDTYNCYVLREYDGSHLTFPGLDKKGLGIEDLYVSQKNAIWRIIQNRGALIDHEVGLGKTLTMIVAGMEMKRFGIIQKPIILALKANVGDIADTYKKAYPSGKLLFPSEKDFEPRNRVRLLHEIKNNDWDCVILTHDQFGKIPQSPEIQQQIFNVELENVERDLDTAQKEGGDISKKVLKGLEIRKKNLIGKLRAVRFNIEKKKDSGITFNDMGLDHMFVDESHKFKNLTFTTRHSRVAGLGNVEGSQKALNMLFAVRTLQLRYNADICVTFLTGTPISNSLTEEYLIFKYFIPREMERLGIENFDGWAAVYAKKSTDFEFSVTNEIIAKERFRHFIKVPELALLYNLITDYKTAKHISLDKPELDEKLINIKPTPEQQVFIENLIEFAKTGDGVLIGRGQLSQAEDKARMLIATNYAKKMSADMRLINEIVYCDHPENKINYIARQVVAEYHDSTPFKGTQIVFSDIGTPKSDQFNLYDELKTKLVRDFDIPEHEVTFIHDNNWVGWKRSNLFKKMNDGEIRILIGSTEKAGTGLNVQQRVIAMHHVDIPWTPKDLEQRNGRGSRQGNWAAKQYRDNKVRTYYYAVEQSLDNYKFNLLKNKQTFISQMKNCELNVRTIDEGALDEQSGMNFAEYIAILSGDTSLLEKTKLQKKIAVLESLKASHFREAFVNKNLLQSTIHELEKDTATYSRLKEDYLVYEKNLYYENDGTKANPVKLIGCPSTQPDLIGRHLLDLFKNWKPKEGETEQKIGTLYGFDLYIRRINETHEYNGKIAYGYSHNLYVQRNDGIKYTSNQGFPNANNEKLAARYFLNALERIDGLLYTYDRQIREHSANIPRLEELCSLGFSQEEELQALRIELSSLEREISLKIKENRLNEGEMVEETAVIGPNEQHQAEKGETLEPVVIQASRQRNSGMRI</sequence>
<dbReference type="SUPFAM" id="SSF53335">
    <property type="entry name" value="S-adenosyl-L-methionine-dependent methyltransferases"/>
    <property type="match status" value="1"/>
</dbReference>
<evidence type="ECO:0000313" key="5">
    <source>
        <dbReference type="Proteomes" id="UP000307507"/>
    </source>
</evidence>
<dbReference type="RefSeq" id="WP_136401504.1">
    <property type="nucleotide sequence ID" value="NZ_SSNZ01000001.1"/>
</dbReference>
<evidence type="ECO:0000259" key="3">
    <source>
        <dbReference type="PROSITE" id="PS51194"/>
    </source>
</evidence>
<dbReference type="Proteomes" id="UP000307507">
    <property type="component" value="Unassembled WGS sequence"/>
</dbReference>
<dbReference type="InterPro" id="IPR029063">
    <property type="entry name" value="SAM-dependent_MTases_sf"/>
</dbReference>
<dbReference type="Pfam" id="PF00271">
    <property type="entry name" value="Helicase_C"/>
    <property type="match status" value="1"/>
</dbReference>
<keyword evidence="4" id="KW-0808">Transferase</keyword>
<reference evidence="4 5" key="1">
    <citation type="submission" date="2019-04" db="EMBL/GenBank/DDBJ databases">
        <title>Flavobacterium sp. nov. isolated from construction timber.</title>
        <authorList>
            <person name="Lin S.-Y."/>
            <person name="Chang C.-T."/>
            <person name="Young C.-C."/>
        </authorList>
    </citation>
    <scope>NUCLEOTIDE SEQUENCE [LARGE SCALE GENOMIC DNA]</scope>
    <source>
        <strain evidence="4 5">CC-CTC003</strain>
    </source>
</reference>
<keyword evidence="5" id="KW-1185">Reference proteome</keyword>
<dbReference type="CDD" id="cd02440">
    <property type="entry name" value="AdoMet_MTases"/>
    <property type="match status" value="1"/>
</dbReference>
<dbReference type="GO" id="GO:0006304">
    <property type="term" value="P:DNA modification"/>
    <property type="evidence" value="ECO:0007669"/>
    <property type="project" value="InterPro"/>
</dbReference>